<proteinExistence type="predicted"/>
<evidence type="ECO:0000313" key="1">
    <source>
        <dbReference type="EMBL" id="SPZ83633.1"/>
    </source>
</evidence>
<name>A0A2X2IWF2_SPHMU</name>
<dbReference type="EMBL" id="UAUU01000002">
    <property type="protein sequence ID" value="SPZ83633.1"/>
    <property type="molecule type" value="Genomic_DNA"/>
</dbReference>
<dbReference type="Pfam" id="PF08238">
    <property type="entry name" value="Sel1"/>
    <property type="match status" value="2"/>
</dbReference>
<dbReference type="PANTHER" id="PTHR11102:SF160">
    <property type="entry name" value="ERAD-ASSOCIATED E3 UBIQUITIN-PROTEIN LIGASE COMPONENT HRD3"/>
    <property type="match status" value="1"/>
</dbReference>
<reference evidence="1 2" key="1">
    <citation type="submission" date="2018-06" db="EMBL/GenBank/DDBJ databases">
        <authorList>
            <consortium name="Pathogen Informatics"/>
            <person name="Doyle S."/>
        </authorList>
    </citation>
    <scope>NUCLEOTIDE SEQUENCE [LARGE SCALE GENOMIC DNA]</scope>
    <source>
        <strain evidence="1 2">NCTC11343</strain>
    </source>
</reference>
<dbReference type="InterPro" id="IPR050767">
    <property type="entry name" value="Sel1_AlgK"/>
</dbReference>
<accession>A0A2X2IWF2</accession>
<dbReference type="SUPFAM" id="SSF81901">
    <property type="entry name" value="HCP-like"/>
    <property type="match status" value="1"/>
</dbReference>
<gene>
    <name evidence="1" type="ORF">NCTC11343_00152</name>
</gene>
<dbReference type="Gene3D" id="1.25.40.10">
    <property type="entry name" value="Tetratricopeptide repeat domain"/>
    <property type="match status" value="1"/>
</dbReference>
<dbReference type="GeneID" id="97181887"/>
<dbReference type="SMART" id="SM00671">
    <property type="entry name" value="SEL1"/>
    <property type="match status" value="2"/>
</dbReference>
<dbReference type="Proteomes" id="UP000251241">
    <property type="component" value="Unassembled WGS sequence"/>
</dbReference>
<dbReference type="AlphaFoldDB" id="A0A2X2IWF2"/>
<sequence length="146" mass="17061">MRKDKNFEIAKEISRKIQEYPSSLSSEEKYKLYWLAFDHIKKSAYSGNPEGQYDYAQQFDSINFLGVNNPLYNPKKCIYWYTKAANGGYAEAYNNLADFYERGEGIQQDLKMSYALYKRGAELGSIIAKANLKIFEREIKQGKYRL</sequence>
<evidence type="ECO:0000313" key="2">
    <source>
        <dbReference type="Proteomes" id="UP000251241"/>
    </source>
</evidence>
<dbReference type="InterPro" id="IPR006597">
    <property type="entry name" value="Sel1-like"/>
</dbReference>
<organism evidence="1 2">
    <name type="scientific">Sphingobacterium multivorum</name>
    <dbReference type="NCBI Taxonomy" id="28454"/>
    <lineage>
        <taxon>Bacteria</taxon>
        <taxon>Pseudomonadati</taxon>
        <taxon>Bacteroidota</taxon>
        <taxon>Sphingobacteriia</taxon>
        <taxon>Sphingobacteriales</taxon>
        <taxon>Sphingobacteriaceae</taxon>
        <taxon>Sphingobacterium</taxon>
    </lineage>
</organism>
<dbReference type="InterPro" id="IPR011990">
    <property type="entry name" value="TPR-like_helical_dom_sf"/>
</dbReference>
<dbReference type="RefSeq" id="WP_112373529.1">
    <property type="nucleotide sequence ID" value="NZ_CP069793.1"/>
</dbReference>
<protein>
    <submittedName>
        <fullName evidence="1">Sel1 repeat</fullName>
    </submittedName>
</protein>
<dbReference type="PANTHER" id="PTHR11102">
    <property type="entry name" value="SEL-1-LIKE PROTEIN"/>
    <property type="match status" value="1"/>
</dbReference>